<dbReference type="AlphaFoldDB" id="A0A292IHM4"/>
<evidence type="ECO:0000313" key="1">
    <source>
        <dbReference type="EMBL" id="CDN40183.1"/>
    </source>
</evidence>
<gene>
    <name evidence="1" type="ORF">MAMA39_00580</name>
</gene>
<accession>A0A292IHM4</accession>
<proteinExistence type="predicted"/>
<dbReference type="KEGG" id="mamp:MAMA39_00580"/>
<name>A0A292IHM4_9MOLU</name>
<sequence length="78" mass="9130">MFEVAALELHEEQHEQAHEQEEVELEEPAAATKIPLVNKKPCEVELDAEKNLTLELYIIKKPRIDLVMYEFRSRIIVT</sequence>
<dbReference type="RefSeq" id="WP_343251522.1">
    <property type="nucleotide sequence ID" value="NZ_HG937516.1"/>
</dbReference>
<dbReference type="EMBL" id="HG937516">
    <property type="protein sequence ID" value="CDN40183.1"/>
    <property type="molecule type" value="Genomic_DNA"/>
</dbReference>
<dbReference type="Proteomes" id="UP000261764">
    <property type="component" value="Chromosome I"/>
</dbReference>
<reference evidence="1 2" key="1">
    <citation type="journal article" date="2015" name="Clin. Infect. Dis.">
        <title>Genomic Investigations unmask Mycoplasma amphoriforme, a new respiratory pathogen.</title>
        <authorList>
            <person name="Gillespie S.H."/>
            <person name="Ling C.L."/>
            <person name="Oravcova K."/>
            <person name="Pinheiro M."/>
            <person name="Wells L."/>
            <person name="Bryant J.M."/>
            <person name="McHugh T.D."/>
            <person name="Bebear C."/>
            <person name="Webster D."/>
            <person name="Harris S.R."/>
            <person name="Seth-Smith H.M."/>
            <person name="Thomson N.R."/>
        </authorList>
    </citation>
    <scope>NUCLEOTIDE SEQUENCE [LARGE SCALE GENOMIC DNA]</scope>
    <source>
        <strain evidence="1 2">A39</strain>
    </source>
</reference>
<evidence type="ECO:0000313" key="2">
    <source>
        <dbReference type="Proteomes" id="UP000261764"/>
    </source>
</evidence>
<protein>
    <submittedName>
        <fullName evidence="1">Uncharacterized protein</fullName>
    </submittedName>
</protein>
<keyword evidence="2" id="KW-1185">Reference proteome</keyword>
<organism evidence="1 2">
    <name type="scientific">Mycoplasma amphoriforme A39</name>
    <dbReference type="NCBI Taxonomy" id="572419"/>
    <lineage>
        <taxon>Bacteria</taxon>
        <taxon>Bacillati</taxon>
        <taxon>Mycoplasmatota</taxon>
        <taxon>Mollicutes</taxon>
        <taxon>Mycoplasmataceae</taxon>
        <taxon>Mycoplasma</taxon>
    </lineage>
</organism>